<accession>A0ABQ9EGA2</accession>
<organism evidence="1 2">
    <name type="scientific">Tegillarca granosa</name>
    <name type="common">Malaysian cockle</name>
    <name type="synonym">Anadara granosa</name>
    <dbReference type="NCBI Taxonomy" id="220873"/>
    <lineage>
        <taxon>Eukaryota</taxon>
        <taxon>Metazoa</taxon>
        <taxon>Spiralia</taxon>
        <taxon>Lophotrochozoa</taxon>
        <taxon>Mollusca</taxon>
        <taxon>Bivalvia</taxon>
        <taxon>Autobranchia</taxon>
        <taxon>Pteriomorphia</taxon>
        <taxon>Arcoida</taxon>
        <taxon>Arcoidea</taxon>
        <taxon>Arcidae</taxon>
        <taxon>Tegillarca</taxon>
    </lineage>
</organism>
<proteinExistence type="predicted"/>
<dbReference type="Proteomes" id="UP001217089">
    <property type="component" value="Unassembled WGS sequence"/>
</dbReference>
<name>A0ABQ9EGA2_TEGGR</name>
<keyword evidence="2" id="KW-1185">Reference proteome</keyword>
<evidence type="ECO:0000313" key="1">
    <source>
        <dbReference type="EMBL" id="KAJ8303451.1"/>
    </source>
</evidence>
<dbReference type="EMBL" id="JARBDR010000917">
    <property type="protein sequence ID" value="KAJ8303451.1"/>
    <property type="molecule type" value="Genomic_DNA"/>
</dbReference>
<protein>
    <submittedName>
        <fullName evidence="1">Uncharacterized protein</fullName>
    </submittedName>
</protein>
<reference evidence="1 2" key="1">
    <citation type="submission" date="2022-12" db="EMBL/GenBank/DDBJ databases">
        <title>Chromosome-level genome of Tegillarca granosa.</title>
        <authorList>
            <person name="Kim J."/>
        </authorList>
    </citation>
    <scope>NUCLEOTIDE SEQUENCE [LARGE SCALE GENOMIC DNA]</scope>
    <source>
        <strain evidence="1">Teg-2019</strain>
        <tissue evidence="1">Adductor muscle</tissue>
    </source>
</reference>
<comment type="caution">
    <text evidence="1">The sequence shown here is derived from an EMBL/GenBank/DDBJ whole genome shotgun (WGS) entry which is preliminary data.</text>
</comment>
<evidence type="ECO:0000313" key="2">
    <source>
        <dbReference type="Proteomes" id="UP001217089"/>
    </source>
</evidence>
<sequence length="120" mass="14098">MLNCLFVAINTWYTYMLQGYRKWDILGVIITMVTYQQNTGLLQCTISAIVLTLNLNLLYGHVLKIVKQVSKPFSTVRFKQYFVEYLVLGRFLFVNHEITQNIKDCCEFCHITHILKLTKL</sequence>
<gene>
    <name evidence="1" type="ORF">KUTeg_019847</name>
</gene>